<proteinExistence type="predicted"/>
<reference evidence="1 2" key="1">
    <citation type="journal article" date="2022" name="DNA Res.">
        <title>Chromosomal-level genome assembly of the orchid tree Bauhinia variegata (Leguminosae; Cercidoideae) supports the allotetraploid origin hypothesis of Bauhinia.</title>
        <authorList>
            <person name="Zhong Y."/>
            <person name="Chen Y."/>
            <person name="Zheng D."/>
            <person name="Pang J."/>
            <person name="Liu Y."/>
            <person name="Luo S."/>
            <person name="Meng S."/>
            <person name="Qian L."/>
            <person name="Wei D."/>
            <person name="Dai S."/>
            <person name="Zhou R."/>
        </authorList>
    </citation>
    <scope>NUCLEOTIDE SEQUENCE [LARGE SCALE GENOMIC DNA]</scope>
    <source>
        <strain evidence="1">BV-YZ2020</strain>
    </source>
</reference>
<organism evidence="1 2">
    <name type="scientific">Bauhinia variegata</name>
    <name type="common">Purple orchid tree</name>
    <name type="synonym">Phanera variegata</name>
    <dbReference type="NCBI Taxonomy" id="167791"/>
    <lineage>
        <taxon>Eukaryota</taxon>
        <taxon>Viridiplantae</taxon>
        <taxon>Streptophyta</taxon>
        <taxon>Embryophyta</taxon>
        <taxon>Tracheophyta</taxon>
        <taxon>Spermatophyta</taxon>
        <taxon>Magnoliopsida</taxon>
        <taxon>eudicotyledons</taxon>
        <taxon>Gunneridae</taxon>
        <taxon>Pentapetalae</taxon>
        <taxon>rosids</taxon>
        <taxon>fabids</taxon>
        <taxon>Fabales</taxon>
        <taxon>Fabaceae</taxon>
        <taxon>Cercidoideae</taxon>
        <taxon>Cercideae</taxon>
        <taxon>Bauhiniinae</taxon>
        <taxon>Bauhinia</taxon>
    </lineage>
</organism>
<name>A0ACB9LQR7_BAUVA</name>
<protein>
    <submittedName>
        <fullName evidence="1">Uncharacterized protein</fullName>
    </submittedName>
</protein>
<keyword evidence="2" id="KW-1185">Reference proteome</keyword>
<evidence type="ECO:0000313" key="2">
    <source>
        <dbReference type="Proteomes" id="UP000828941"/>
    </source>
</evidence>
<comment type="caution">
    <text evidence="1">The sequence shown here is derived from an EMBL/GenBank/DDBJ whole genome shotgun (WGS) entry which is preliminary data.</text>
</comment>
<accession>A0ACB9LQR7</accession>
<sequence length="392" mass="45694">MKKRSTPSSICSFNNDVVYEILTWLPAKSLMRFKALNKFWSTIITHDSFFIHIHRRRSGSRIAGEKLLFHQRHPSGRYKRKHKFISIDNDGRKDIMEYPHECPYPYEQVGVLVVDSFVCFYSKISFSTISASLYNLSTHESIALPKDSNFYKGLWKKSFFSFGFDSKHTLCKILHKSNLIASDIVDRGFEVYTVGDTKNSWRTVNPPPFECHHCVPYNEFCFCINGVIYWFSRCDGENKCYKGVKITAFDVSEERFHLISLPLDSDRPYHLTNVKGLPTLWETNSFFKGLGYVKLWKLEDCKNQVWATENILIDIDPRSCDWRDPHLIGTTGSGEILMEFYLDGNEVLIYYDRARRMSKAVELDTLLPKDEYHTISSYTYIENIMPLISVSN</sequence>
<evidence type="ECO:0000313" key="1">
    <source>
        <dbReference type="EMBL" id="KAI4313696.1"/>
    </source>
</evidence>
<dbReference type="Proteomes" id="UP000828941">
    <property type="component" value="Chromosome 11"/>
</dbReference>
<dbReference type="EMBL" id="CM039436">
    <property type="protein sequence ID" value="KAI4313696.1"/>
    <property type="molecule type" value="Genomic_DNA"/>
</dbReference>
<gene>
    <name evidence="1" type="ORF">L6164_026654</name>
</gene>